<name>A0A853IAE6_9GAMM</name>
<dbReference type="Proteomes" id="UP000569732">
    <property type="component" value="Unassembled WGS sequence"/>
</dbReference>
<gene>
    <name evidence="2" type="ORF">H0A36_10940</name>
</gene>
<feature type="transmembrane region" description="Helical" evidence="1">
    <location>
        <begin position="63"/>
        <end position="81"/>
    </location>
</feature>
<feature type="transmembrane region" description="Helical" evidence="1">
    <location>
        <begin position="39"/>
        <end position="57"/>
    </location>
</feature>
<evidence type="ECO:0000313" key="2">
    <source>
        <dbReference type="EMBL" id="NYZ66527.1"/>
    </source>
</evidence>
<keyword evidence="1" id="KW-1133">Transmembrane helix</keyword>
<dbReference type="PANTHER" id="PTHR34351">
    <property type="entry name" value="SLR1927 PROTEIN-RELATED"/>
    <property type="match status" value="1"/>
</dbReference>
<keyword evidence="3" id="KW-1185">Reference proteome</keyword>
<comment type="caution">
    <text evidence="2">The sequence shown here is derived from an EMBL/GenBank/DDBJ whole genome shotgun (WGS) entry which is preliminary data.</text>
</comment>
<proteinExistence type="predicted"/>
<dbReference type="RefSeq" id="WP_180568549.1">
    <property type="nucleotide sequence ID" value="NZ_JACCKB010000014.1"/>
</dbReference>
<organism evidence="2 3">
    <name type="scientific">Spartinivicinus marinus</name>
    <dbReference type="NCBI Taxonomy" id="2994442"/>
    <lineage>
        <taxon>Bacteria</taxon>
        <taxon>Pseudomonadati</taxon>
        <taxon>Pseudomonadota</taxon>
        <taxon>Gammaproteobacteria</taxon>
        <taxon>Oceanospirillales</taxon>
        <taxon>Zooshikellaceae</taxon>
        <taxon>Spartinivicinus</taxon>
    </lineage>
</organism>
<dbReference type="EMBL" id="JACCKB010000014">
    <property type="protein sequence ID" value="NYZ66527.1"/>
    <property type="molecule type" value="Genomic_DNA"/>
</dbReference>
<dbReference type="AlphaFoldDB" id="A0A853IAE6"/>
<sequence length="317" mass="36210">MNIAKQWQAYFSSWLNRRIPPSHQVILNQKRLFILPSRTGYILLFVVLAIFLAAVNYENSMSFAVAFLLISLFVVAILHTYNNLAGMELIGVNGGTAHVGDDVGFELKLKASTPKKGHESIHLYWPQGIPQLASIEPAGETNVKVFLPAKQRGYFKPGRLCIESYYPLGLLRCWTWVDLDITALIYPKPVKCHLPYFESASIEGQTLAKDGVEDFAGLRDYHPGDGLRHIAWKQYSKTDTLLTKDFSAFTDRRRWLDWENIPGADLEIKLSHLCYWCMRCEQFQEDYGLRLPGITIEPGRGQMHLRRCLTELALFQV</sequence>
<protein>
    <submittedName>
        <fullName evidence="2">DUF58 domain-containing protein</fullName>
    </submittedName>
</protein>
<dbReference type="PANTHER" id="PTHR34351:SF1">
    <property type="entry name" value="SLR1927 PROTEIN"/>
    <property type="match status" value="1"/>
</dbReference>
<keyword evidence="1" id="KW-0472">Membrane</keyword>
<accession>A0A853IAE6</accession>
<reference evidence="2 3" key="1">
    <citation type="submission" date="2020-07" db="EMBL/GenBank/DDBJ databases">
        <title>Endozoicomonas sp. nov., isolated from sediment.</title>
        <authorList>
            <person name="Gu T."/>
        </authorList>
    </citation>
    <scope>NUCLEOTIDE SEQUENCE [LARGE SCALE GENOMIC DNA]</scope>
    <source>
        <strain evidence="2 3">SM1973</strain>
    </source>
</reference>
<evidence type="ECO:0000256" key="1">
    <source>
        <dbReference type="SAM" id="Phobius"/>
    </source>
</evidence>
<evidence type="ECO:0000313" key="3">
    <source>
        <dbReference type="Proteomes" id="UP000569732"/>
    </source>
</evidence>
<keyword evidence="1" id="KW-0812">Transmembrane</keyword>